<feature type="compositionally biased region" description="Acidic residues" evidence="1">
    <location>
        <begin position="178"/>
        <end position="190"/>
    </location>
</feature>
<dbReference type="EMBL" id="CP002551">
    <property type="protein sequence ID" value="ADZ08458.1"/>
    <property type="molecule type" value="Genomic_DNA"/>
</dbReference>
<keyword evidence="4" id="KW-1185">Reference proteome</keyword>
<dbReference type="KEGG" id="mel:Metbo_0206"/>
<feature type="compositionally biased region" description="Basic and acidic residues" evidence="1">
    <location>
        <begin position="153"/>
        <end position="163"/>
    </location>
</feature>
<dbReference type="Proteomes" id="UP000007490">
    <property type="component" value="Chromosome"/>
</dbReference>
<feature type="region of interest" description="Disordered" evidence="1">
    <location>
        <begin position="139"/>
        <end position="243"/>
    </location>
</feature>
<reference evidence="3 4" key="2">
    <citation type="journal article" date="2014" name="Int. J. Syst. Evol. Microbiol.">
        <title>Methanobacterium paludis sp. nov. and a novel strain of Methanobacterium lacus isolated from northern peatlands.</title>
        <authorList>
            <person name="Cadillo-Quiroz H."/>
            <person name="Brauer S.L."/>
            <person name="Goodson N."/>
            <person name="Yavitt J.B."/>
            <person name="Zinder S.H."/>
        </authorList>
    </citation>
    <scope>NUCLEOTIDE SEQUENCE [LARGE SCALE GENOMIC DNA]</scope>
    <source>
        <strain evidence="3 4">AL-21</strain>
    </source>
</reference>
<dbReference type="InterPro" id="IPR054314">
    <property type="entry name" value="Gins51_C"/>
</dbReference>
<protein>
    <recommendedName>
        <fullName evidence="2">Gins51 C-terminal domain-containing protein</fullName>
    </recommendedName>
</protein>
<dbReference type="AlphaFoldDB" id="F0T7X1"/>
<name>F0T7X1_METLA</name>
<feature type="domain" description="Gins51 C-terminal" evidence="2">
    <location>
        <begin position="253"/>
        <end position="294"/>
    </location>
</feature>
<organism evidence="3 4">
    <name type="scientific">Methanobacterium lacus (strain AL-21)</name>
    <dbReference type="NCBI Taxonomy" id="877455"/>
    <lineage>
        <taxon>Archaea</taxon>
        <taxon>Methanobacteriati</taxon>
        <taxon>Methanobacteriota</taxon>
        <taxon>Methanomada group</taxon>
        <taxon>Methanobacteria</taxon>
        <taxon>Methanobacteriales</taxon>
        <taxon>Methanobacteriaceae</taxon>
        <taxon>Methanobacterium</taxon>
    </lineage>
</organism>
<evidence type="ECO:0000313" key="4">
    <source>
        <dbReference type="Proteomes" id="UP000007490"/>
    </source>
</evidence>
<evidence type="ECO:0000259" key="2">
    <source>
        <dbReference type="Pfam" id="PF22090"/>
    </source>
</evidence>
<dbReference type="CDD" id="cd11714">
    <property type="entry name" value="GINS_A_archaea"/>
    <property type="match status" value="1"/>
</dbReference>
<evidence type="ECO:0000313" key="3">
    <source>
        <dbReference type="EMBL" id="ADZ08458.1"/>
    </source>
</evidence>
<dbReference type="OrthoDB" id="82417at2157"/>
<dbReference type="eggNOG" id="arCOG00551">
    <property type="taxonomic scope" value="Archaea"/>
</dbReference>
<dbReference type="GeneID" id="10276632"/>
<proteinExistence type="predicted"/>
<reference evidence="4" key="1">
    <citation type="submission" date="2011-02" db="EMBL/GenBank/DDBJ databases">
        <title>Complete sequence of Methanobacterium sp. AL-21.</title>
        <authorList>
            <consortium name="US DOE Joint Genome Institute"/>
            <person name="Lucas S."/>
            <person name="Copeland A."/>
            <person name="Lapidus A."/>
            <person name="Cheng J.-F."/>
            <person name="Goodwin L."/>
            <person name="Pitluck S."/>
            <person name="Chertkov O."/>
            <person name="Detter J.C."/>
            <person name="Han C."/>
            <person name="Tapia R."/>
            <person name="Land M."/>
            <person name="Hauser L."/>
            <person name="Kyrpides N."/>
            <person name="Ivanova N."/>
            <person name="Mikhailova N."/>
            <person name="Pagani I."/>
            <person name="Cadillo-Quiroz H."/>
            <person name="Imachi H."/>
            <person name="Zinder S."/>
            <person name="Liu W."/>
            <person name="Woyke T."/>
        </authorList>
    </citation>
    <scope>NUCLEOTIDE SEQUENCE [LARGE SCALE GENOMIC DNA]</scope>
    <source>
        <strain evidence="4">AL-21</strain>
    </source>
</reference>
<gene>
    <name evidence="3" type="ordered locus">Metbo_0206</name>
</gene>
<sequence length="302" mass="34140">MDEFFQKLREIQKKERSISGLSRVGDNFYTEVSNYLNGLMRKIDDNPFSFESYLLRDAQRIVAEICERREHKIANSAVMNVQRAYQLFKESKAKGSSDNQITVPINSTPEEEFLYLELVESIVKYRGKLTAPLMSYIQKNHGNNGKMPVKSKSRPERSAKSLDIDSLISDVSGVPQPVEDDVKDIPDGDFESQIIERYGSEPSRGAKNKSDDSESVEDKAETPKKNIDSEQYSSEAEEEKPSEKLGSTFIKTLMILDELPSIVGVDKIVYGPVSPQDLITIPEPNAKILVKNKKGIFIQTYK</sequence>
<dbReference type="STRING" id="877455.Metbo_0206"/>
<feature type="compositionally biased region" description="Basic and acidic residues" evidence="1">
    <location>
        <begin position="208"/>
        <end position="228"/>
    </location>
</feature>
<dbReference type="HOGENOM" id="CLU_067260_0_0_2"/>
<dbReference type="Gene3D" id="3.40.5.50">
    <property type="match status" value="1"/>
</dbReference>
<dbReference type="RefSeq" id="WP_013643809.1">
    <property type="nucleotide sequence ID" value="NC_015216.1"/>
</dbReference>
<accession>F0T7X1</accession>
<evidence type="ECO:0000256" key="1">
    <source>
        <dbReference type="SAM" id="MobiDB-lite"/>
    </source>
</evidence>
<dbReference type="Pfam" id="PF22090">
    <property type="entry name" value="Gins51_C"/>
    <property type="match status" value="1"/>
</dbReference>